<comment type="caution">
    <text evidence="2">The sequence shown here is derived from an EMBL/GenBank/DDBJ whole genome shotgun (WGS) entry which is preliminary data.</text>
</comment>
<organism evidence="2 3">
    <name type="scientific">Nannochloropsis salina CCMP1776</name>
    <dbReference type="NCBI Taxonomy" id="1027361"/>
    <lineage>
        <taxon>Eukaryota</taxon>
        <taxon>Sar</taxon>
        <taxon>Stramenopiles</taxon>
        <taxon>Ochrophyta</taxon>
        <taxon>Eustigmatophyceae</taxon>
        <taxon>Eustigmatales</taxon>
        <taxon>Monodopsidaceae</taxon>
        <taxon>Microchloropsis</taxon>
        <taxon>Microchloropsis salina</taxon>
    </lineage>
</organism>
<protein>
    <submittedName>
        <fullName evidence="2">Uncharacterized protein</fullName>
    </submittedName>
</protein>
<evidence type="ECO:0000313" key="3">
    <source>
        <dbReference type="Proteomes" id="UP000355283"/>
    </source>
</evidence>
<name>A0A4D9CLD7_9STRA</name>
<sequence>MTVTADPADGDREHGPSDTASMARPGVEDRIKHLLAAGVKDSAYEALQLFSSQAKRHAKEGDVNAGVGIALQGKGRRRVVEGERGSATKAEYIGEGRVTS</sequence>
<evidence type="ECO:0000256" key="1">
    <source>
        <dbReference type="SAM" id="MobiDB-lite"/>
    </source>
</evidence>
<reference evidence="2 3" key="1">
    <citation type="submission" date="2019-01" db="EMBL/GenBank/DDBJ databases">
        <title>Nuclear Genome Assembly of the Microalgal Biofuel strain Nannochloropsis salina CCMP1776.</title>
        <authorList>
            <person name="Hovde B."/>
        </authorList>
    </citation>
    <scope>NUCLEOTIDE SEQUENCE [LARGE SCALE GENOMIC DNA]</scope>
    <source>
        <strain evidence="2 3">CCMP1776</strain>
    </source>
</reference>
<dbReference type="EMBL" id="SDOX01000187">
    <property type="protein sequence ID" value="TFJ79911.1"/>
    <property type="molecule type" value="Genomic_DNA"/>
</dbReference>
<evidence type="ECO:0000313" key="2">
    <source>
        <dbReference type="EMBL" id="TFJ79911.1"/>
    </source>
</evidence>
<keyword evidence="3" id="KW-1185">Reference proteome</keyword>
<accession>A0A4D9CLD7</accession>
<dbReference type="Proteomes" id="UP000355283">
    <property type="component" value="Unassembled WGS sequence"/>
</dbReference>
<dbReference type="AlphaFoldDB" id="A0A4D9CLD7"/>
<gene>
    <name evidence="2" type="ORF">NSK_008752</name>
</gene>
<feature type="region of interest" description="Disordered" evidence="1">
    <location>
        <begin position="1"/>
        <end position="25"/>
    </location>
</feature>
<proteinExistence type="predicted"/>